<evidence type="ECO:0000313" key="2">
    <source>
        <dbReference type="Proteomes" id="UP000186817"/>
    </source>
</evidence>
<dbReference type="Proteomes" id="UP000186817">
    <property type="component" value="Unassembled WGS sequence"/>
</dbReference>
<sequence length="412" mass="46710">MAKRCRIPPQQIIRFMSMQLEITTMAGFGITCSVDPEVTVLNLKKVAESEMKRLIKHLITADAQVASESQNILDAGIRDGDMLQAVLMSDDDKVQAIVQERESHTCDCRKVTRAGDYALVKAMFWPRDQEAAPYVEEHFLYHLPSWRRGDAPLLEATYLDDPENDDAEKGHELVLVGNGEVELREVSEFGVWNTLFRKKLDSLLEGAYLYAFTGMGTVAMLTCQEENMDQNSCQRNSVSDLSLGQKKLDELVVRMDSFRSRINVKGRLTREPAAREPSVLVHGCSDPPPDAGGAGLQGPGHYRHFASTSRATMQDPLRQGDQIERDLQFYSIPRKCPCHGREVGPMRTLDVARINKDRHNWQRIDTFQTPYGNGQDRPLPRQRWTCKVEQNYRVVPVLESCLHYDLLRVSSS</sequence>
<dbReference type="AlphaFoldDB" id="A0A1Q9CH98"/>
<gene>
    <name evidence="1" type="ORF">AK812_SmicGene37050</name>
</gene>
<evidence type="ECO:0008006" key="3">
    <source>
        <dbReference type="Google" id="ProtNLM"/>
    </source>
</evidence>
<reference evidence="1 2" key="1">
    <citation type="submission" date="2016-02" db="EMBL/GenBank/DDBJ databases">
        <title>Genome analysis of coral dinoflagellate symbionts highlights evolutionary adaptations to a symbiotic lifestyle.</title>
        <authorList>
            <person name="Aranda M."/>
            <person name="Li Y."/>
            <person name="Liew Y.J."/>
            <person name="Baumgarten S."/>
            <person name="Simakov O."/>
            <person name="Wilson M."/>
            <person name="Piel J."/>
            <person name="Ashoor H."/>
            <person name="Bougouffa S."/>
            <person name="Bajic V.B."/>
            <person name="Ryu T."/>
            <person name="Ravasi T."/>
            <person name="Bayer T."/>
            <person name="Micklem G."/>
            <person name="Kim H."/>
            <person name="Bhak J."/>
            <person name="Lajeunesse T.C."/>
            <person name="Voolstra C.R."/>
        </authorList>
    </citation>
    <scope>NUCLEOTIDE SEQUENCE [LARGE SCALE GENOMIC DNA]</scope>
    <source>
        <strain evidence="1 2">CCMP2467</strain>
    </source>
</reference>
<evidence type="ECO:0000313" key="1">
    <source>
        <dbReference type="EMBL" id="OLP82312.1"/>
    </source>
</evidence>
<comment type="caution">
    <text evidence="1">The sequence shown here is derived from an EMBL/GenBank/DDBJ whole genome shotgun (WGS) entry which is preliminary data.</text>
</comment>
<protein>
    <recommendedName>
        <fullName evidence="3">Ubiquitin-like domain-containing protein</fullName>
    </recommendedName>
</protein>
<dbReference type="EMBL" id="LSRX01001206">
    <property type="protein sequence ID" value="OLP82312.1"/>
    <property type="molecule type" value="Genomic_DNA"/>
</dbReference>
<organism evidence="1 2">
    <name type="scientific">Symbiodinium microadriaticum</name>
    <name type="common">Dinoflagellate</name>
    <name type="synonym">Zooxanthella microadriatica</name>
    <dbReference type="NCBI Taxonomy" id="2951"/>
    <lineage>
        <taxon>Eukaryota</taxon>
        <taxon>Sar</taxon>
        <taxon>Alveolata</taxon>
        <taxon>Dinophyceae</taxon>
        <taxon>Suessiales</taxon>
        <taxon>Symbiodiniaceae</taxon>
        <taxon>Symbiodinium</taxon>
    </lineage>
</organism>
<keyword evidence="2" id="KW-1185">Reference proteome</keyword>
<accession>A0A1Q9CH98</accession>
<proteinExistence type="predicted"/>
<name>A0A1Q9CH98_SYMMI</name>
<dbReference type="OrthoDB" id="418230at2759"/>